<name>A0A8S9Y850_APOLU</name>
<organism evidence="1 2">
    <name type="scientific">Apolygus lucorum</name>
    <name type="common">Small green plant bug</name>
    <name type="synonym">Lygocoris lucorum</name>
    <dbReference type="NCBI Taxonomy" id="248454"/>
    <lineage>
        <taxon>Eukaryota</taxon>
        <taxon>Metazoa</taxon>
        <taxon>Ecdysozoa</taxon>
        <taxon>Arthropoda</taxon>
        <taxon>Hexapoda</taxon>
        <taxon>Insecta</taxon>
        <taxon>Pterygota</taxon>
        <taxon>Neoptera</taxon>
        <taxon>Paraneoptera</taxon>
        <taxon>Hemiptera</taxon>
        <taxon>Heteroptera</taxon>
        <taxon>Panheteroptera</taxon>
        <taxon>Cimicomorpha</taxon>
        <taxon>Miridae</taxon>
        <taxon>Mirini</taxon>
        <taxon>Apolygus</taxon>
    </lineage>
</organism>
<accession>A0A8S9Y850</accession>
<evidence type="ECO:0000313" key="1">
    <source>
        <dbReference type="EMBL" id="KAF6216889.1"/>
    </source>
</evidence>
<reference evidence="1" key="1">
    <citation type="journal article" date="2021" name="Mol. Ecol. Resour.">
        <title>Apolygus lucorum genome provides insights into omnivorousness and mesophyll feeding.</title>
        <authorList>
            <person name="Liu Y."/>
            <person name="Liu H."/>
            <person name="Wang H."/>
            <person name="Huang T."/>
            <person name="Liu B."/>
            <person name="Yang B."/>
            <person name="Yin L."/>
            <person name="Li B."/>
            <person name="Zhang Y."/>
            <person name="Zhang S."/>
            <person name="Jiang F."/>
            <person name="Zhang X."/>
            <person name="Ren Y."/>
            <person name="Wang B."/>
            <person name="Wang S."/>
            <person name="Lu Y."/>
            <person name="Wu K."/>
            <person name="Fan W."/>
            <person name="Wang G."/>
        </authorList>
    </citation>
    <scope>NUCLEOTIDE SEQUENCE</scope>
    <source>
        <strain evidence="1">12Hb</strain>
    </source>
</reference>
<dbReference type="EMBL" id="WIXP02000001">
    <property type="protein sequence ID" value="KAF6216889.1"/>
    <property type="molecule type" value="Genomic_DNA"/>
</dbReference>
<evidence type="ECO:0000313" key="2">
    <source>
        <dbReference type="Proteomes" id="UP000466442"/>
    </source>
</evidence>
<protein>
    <submittedName>
        <fullName evidence="1">Uncharacterized protein</fullName>
    </submittedName>
</protein>
<dbReference type="Pfam" id="PF24664">
    <property type="entry name" value="Monjiviricetes_fusion"/>
    <property type="match status" value="1"/>
</dbReference>
<proteinExistence type="predicted"/>
<keyword evidence="2" id="KW-1185">Reference proteome</keyword>
<dbReference type="Proteomes" id="UP000466442">
    <property type="component" value="Linkage Group LG1"/>
</dbReference>
<dbReference type="OrthoDB" id="6592350at2759"/>
<comment type="caution">
    <text evidence="1">The sequence shown here is derived from an EMBL/GenBank/DDBJ whole genome shotgun (WGS) entry which is preliminary data.</text>
</comment>
<dbReference type="AlphaFoldDB" id="A0A8S9Y850"/>
<sequence>MSLEQCLEIKDTKRYLYAGQVIATDIELGVQRTYSKYLAGNVDTEGSCSGEYFTYGDLAYDKAVVLGTFNIQISKHRGHVDLTTSEIHIPKLSSLCDYKKYRCLTPDHGLLIWDHKLEETECEQKAYEVLYTGFANFTERKGGVRIVSLSTEDLIFSLMIHNEKRICNHLGYTTEHPRLFILEAGHDYAPFKLRSNSSLNANLISYINTKIVFIERHLTSNLESLYDDVTQQKCELERNVIMNQLTLAYISEDEFAYNLKQEPGYSASSTRTGSSEYGLLRDFSPELSAAKHQEAVIAALKRYNDVPELSRGFETRFGEKDRREATAALAGIGTSPHMKNGVYNKLVPVNHPNIDTPPTHEYNDAARHEMKEQRRRKYDTLDEVCCDASVGDWADRCIVTSQVALKNTSQDNDDLFVRSSLLQFMDIEPEVSGETVVRDPSIQQVKQRKPANNLSERGDTIANAISGSTCRIFRFFAKTKGGKIWKHKVASDLIEIWKKTPLAPTKDMAPLKVEQATAIVKLYANVYSEEMEKRERGKDGVPEPEAEGQRAVGIHSERAVTFATTMVSTSRQTRCGHRECVSSACMPSQRAFRLNSWTAWPQQLNSMVDPWKPKLVHITDRCTQQMVTPKDMTKSVL</sequence>
<gene>
    <name evidence="1" type="ORF">GE061_001239</name>
</gene>